<organism evidence="8 9">
    <name type="scientific">Thermodesulfobium acidiphilum</name>
    <dbReference type="NCBI Taxonomy" id="1794699"/>
    <lineage>
        <taxon>Bacteria</taxon>
        <taxon>Pseudomonadati</taxon>
        <taxon>Thermodesulfobiota</taxon>
        <taxon>Thermodesulfobiia</taxon>
        <taxon>Thermodesulfobiales</taxon>
        <taxon>Thermodesulfobiaceae</taxon>
        <taxon>Thermodesulfobium</taxon>
    </lineage>
</organism>
<dbReference type="InterPro" id="IPR035980">
    <property type="entry name" value="Ribosomal_bS6_sf"/>
</dbReference>
<dbReference type="EMBL" id="CP020921">
    <property type="protein sequence ID" value="AWB09644.1"/>
    <property type="molecule type" value="Genomic_DNA"/>
</dbReference>
<dbReference type="HAMAP" id="MF_00360">
    <property type="entry name" value="Ribosomal_bS6"/>
    <property type="match status" value="1"/>
</dbReference>
<dbReference type="InterPro" id="IPR020814">
    <property type="entry name" value="Ribosomal_S6_plastid/chlpt"/>
</dbReference>
<dbReference type="GO" id="GO:0005840">
    <property type="term" value="C:ribosome"/>
    <property type="evidence" value="ECO:0007669"/>
    <property type="project" value="UniProtKB-KW"/>
</dbReference>
<dbReference type="GO" id="GO:0005737">
    <property type="term" value="C:cytoplasm"/>
    <property type="evidence" value="ECO:0007669"/>
    <property type="project" value="UniProtKB-ARBA"/>
</dbReference>
<name>A0A2R4VYV3_THEAF</name>
<dbReference type="GO" id="GO:1990904">
    <property type="term" value="C:ribonucleoprotein complex"/>
    <property type="evidence" value="ECO:0007669"/>
    <property type="project" value="UniProtKB-KW"/>
</dbReference>
<dbReference type="PANTHER" id="PTHR21011">
    <property type="entry name" value="MITOCHONDRIAL 28S RIBOSOMAL PROTEIN S6"/>
    <property type="match status" value="1"/>
</dbReference>
<dbReference type="Pfam" id="PF01250">
    <property type="entry name" value="Ribosomal_S6"/>
    <property type="match status" value="1"/>
</dbReference>
<evidence type="ECO:0000256" key="2">
    <source>
        <dbReference type="ARBA" id="ARBA00022980"/>
    </source>
</evidence>
<proteinExistence type="inferred from homology"/>
<dbReference type="GO" id="GO:0070181">
    <property type="term" value="F:small ribosomal subunit rRNA binding"/>
    <property type="evidence" value="ECO:0007669"/>
    <property type="project" value="TreeGrafter"/>
</dbReference>
<dbReference type="InterPro" id="IPR000529">
    <property type="entry name" value="Ribosomal_bS6"/>
</dbReference>
<sequence>MANSKLYELVILFNPNAEEEKIDALMKRIHDLISKSSGELLKSDNWGKKRLAYTIDDLREAIYIYDEFRLPTSVVAEVDRILKISEIVIRHMIVKKPDVLQKAALNAEKEDNQSKEGETDSNEQVQ</sequence>
<dbReference type="GO" id="GO:0003735">
    <property type="term" value="F:structural constituent of ribosome"/>
    <property type="evidence" value="ECO:0007669"/>
    <property type="project" value="InterPro"/>
</dbReference>
<dbReference type="GO" id="GO:0006412">
    <property type="term" value="P:translation"/>
    <property type="evidence" value="ECO:0007669"/>
    <property type="project" value="UniProtKB-UniRule"/>
</dbReference>
<dbReference type="AlphaFoldDB" id="A0A2R4VYV3"/>
<reference evidence="8 9" key="1">
    <citation type="submission" date="2017-04" db="EMBL/GenBank/DDBJ databases">
        <title>Genomic insights into metabolism of Thermodesulfobium acidiphilum.</title>
        <authorList>
            <person name="Toshchakov S.V."/>
            <person name="Frolov E.N."/>
            <person name="Kublanov I.V."/>
            <person name="Samarov N.I."/>
            <person name="Novikov A."/>
            <person name="Lebedinsky A.V."/>
            <person name="Bonch-Osmolovskaya E.A."/>
            <person name="Chernyh N.A."/>
        </authorList>
    </citation>
    <scope>NUCLEOTIDE SEQUENCE [LARGE SCALE GENOMIC DNA]</scope>
    <source>
        <strain evidence="8 9">3127-1</strain>
    </source>
</reference>
<keyword evidence="3 6" id="KW-0687">Ribonucleoprotein</keyword>
<evidence type="ECO:0000313" key="8">
    <source>
        <dbReference type="EMBL" id="AWB09644.1"/>
    </source>
</evidence>
<dbReference type="NCBIfam" id="TIGR00166">
    <property type="entry name" value="S6"/>
    <property type="match status" value="1"/>
</dbReference>
<dbReference type="KEGG" id="taci:TDSAC_0261"/>
<dbReference type="PANTHER" id="PTHR21011:SF1">
    <property type="entry name" value="SMALL RIBOSOMAL SUBUNIT PROTEIN BS6M"/>
    <property type="match status" value="1"/>
</dbReference>
<evidence type="ECO:0000256" key="5">
    <source>
        <dbReference type="ARBA" id="ARBA00035294"/>
    </source>
</evidence>
<accession>A0A2R4VYV3</accession>
<evidence type="ECO:0000256" key="3">
    <source>
        <dbReference type="ARBA" id="ARBA00023274"/>
    </source>
</evidence>
<evidence type="ECO:0000256" key="1">
    <source>
        <dbReference type="ARBA" id="ARBA00009512"/>
    </source>
</evidence>
<keyword evidence="2 6" id="KW-0689">Ribosomal protein</keyword>
<dbReference type="CDD" id="cd00473">
    <property type="entry name" value="bS6"/>
    <property type="match status" value="1"/>
</dbReference>
<comment type="similarity">
    <text evidence="1 6">Belongs to the bacterial ribosomal protein bS6 family.</text>
</comment>
<keyword evidence="6" id="KW-0699">rRNA-binding</keyword>
<evidence type="ECO:0000313" key="9">
    <source>
        <dbReference type="Proteomes" id="UP000244792"/>
    </source>
</evidence>
<protein>
    <recommendedName>
        <fullName evidence="5 6">Small ribosomal subunit protein bS6</fullName>
    </recommendedName>
</protein>
<dbReference type="InterPro" id="IPR014717">
    <property type="entry name" value="Transl_elong_EF1B/ribsomal_bS6"/>
</dbReference>
<dbReference type="SUPFAM" id="SSF54995">
    <property type="entry name" value="Ribosomal protein S6"/>
    <property type="match status" value="1"/>
</dbReference>
<dbReference type="Gene3D" id="3.30.70.60">
    <property type="match status" value="1"/>
</dbReference>
<comment type="function">
    <text evidence="4 6">Binds together with bS18 to 16S ribosomal RNA.</text>
</comment>
<dbReference type="RefSeq" id="WP_199919835.1">
    <property type="nucleotide sequence ID" value="NZ_CP020921.1"/>
</dbReference>
<evidence type="ECO:0000256" key="7">
    <source>
        <dbReference type="SAM" id="MobiDB-lite"/>
    </source>
</evidence>
<keyword evidence="6" id="KW-0694">RNA-binding</keyword>
<evidence type="ECO:0000256" key="6">
    <source>
        <dbReference type="HAMAP-Rule" id="MF_00360"/>
    </source>
</evidence>
<feature type="compositionally biased region" description="Basic and acidic residues" evidence="7">
    <location>
        <begin position="107"/>
        <end position="118"/>
    </location>
</feature>
<feature type="region of interest" description="Disordered" evidence="7">
    <location>
        <begin position="105"/>
        <end position="126"/>
    </location>
</feature>
<evidence type="ECO:0000256" key="4">
    <source>
        <dbReference type="ARBA" id="ARBA00035104"/>
    </source>
</evidence>
<dbReference type="Proteomes" id="UP000244792">
    <property type="component" value="Chromosome"/>
</dbReference>
<keyword evidence="9" id="KW-1185">Reference proteome</keyword>
<gene>
    <name evidence="6" type="primary">rpsF</name>
    <name evidence="8" type="ORF">TDSAC_0261</name>
</gene>